<feature type="compositionally biased region" description="Basic and acidic residues" evidence="11">
    <location>
        <begin position="319"/>
        <end position="336"/>
    </location>
</feature>
<keyword evidence="8" id="KW-0464">Manganese</keyword>
<keyword evidence="6 10" id="KW-0378">Hydrolase</keyword>
<evidence type="ECO:0000313" key="14">
    <source>
        <dbReference type="Proteomes" id="UP000054166"/>
    </source>
</evidence>
<evidence type="ECO:0000256" key="7">
    <source>
        <dbReference type="ARBA" id="ARBA00022912"/>
    </source>
</evidence>
<comment type="catalytic activity">
    <reaction evidence="9">
        <text>O-phospho-L-threonyl-[protein] + H2O = L-threonyl-[protein] + phosphate</text>
        <dbReference type="Rhea" id="RHEA:47004"/>
        <dbReference type="Rhea" id="RHEA-COMP:11060"/>
        <dbReference type="Rhea" id="RHEA-COMP:11605"/>
        <dbReference type="ChEBI" id="CHEBI:15377"/>
        <dbReference type="ChEBI" id="CHEBI:30013"/>
        <dbReference type="ChEBI" id="CHEBI:43474"/>
        <dbReference type="ChEBI" id="CHEBI:61977"/>
        <dbReference type="EC" id="3.1.3.16"/>
    </reaction>
    <physiologicalReaction direction="left-to-right" evidence="9">
        <dbReference type="Rhea" id="RHEA:47005"/>
    </physiologicalReaction>
</comment>
<dbReference type="InterPro" id="IPR001932">
    <property type="entry name" value="PPM-type_phosphatase-like_dom"/>
</dbReference>
<dbReference type="SUPFAM" id="SSF81606">
    <property type="entry name" value="PP2C-like"/>
    <property type="match status" value="1"/>
</dbReference>
<dbReference type="GO" id="GO:0004722">
    <property type="term" value="F:protein serine/threonine phosphatase activity"/>
    <property type="evidence" value="ECO:0007669"/>
    <property type="project" value="UniProtKB-EC"/>
</dbReference>
<dbReference type="Proteomes" id="UP000054166">
    <property type="component" value="Unassembled WGS sequence"/>
</dbReference>
<dbReference type="FunFam" id="3.60.40.10:FF:000016">
    <property type="entry name" value="Protein phosphatase 2C"/>
    <property type="match status" value="1"/>
</dbReference>
<evidence type="ECO:0000313" key="13">
    <source>
        <dbReference type="EMBL" id="KIM77295.1"/>
    </source>
</evidence>
<keyword evidence="7 10" id="KW-0904">Protein phosphatase</keyword>
<dbReference type="GO" id="GO:0046872">
    <property type="term" value="F:metal ion binding"/>
    <property type="evidence" value="ECO:0007669"/>
    <property type="project" value="UniProtKB-KW"/>
</dbReference>
<organism evidence="13 14">
    <name type="scientific">Piloderma croceum (strain F 1598)</name>
    <dbReference type="NCBI Taxonomy" id="765440"/>
    <lineage>
        <taxon>Eukaryota</taxon>
        <taxon>Fungi</taxon>
        <taxon>Dikarya</taxon>
        <taxon>Basidiomycota</taxon>
        <taxon>Agaricomycotina</taxon>
        <taxon>Agaricomycetes</taxon>
        <taxon>Agaricomycetidae</taxon>
        <taxon>Atheliales</taxon>
        <taxon>Atheliaceae</taxon>
        <taxon>Piloderma</taxon>
    </lineage>
</organism>
<dbReference type="AlphaFoldDB" id="A0A0C3EXP1"/>
<dbReference type="OrthoDB" id="10264738at2759"/>
<dbReference type="PANTHER" id="PTHR13832">
    <property type="entry name" value="PROTEIN PHOSPHATASE 2C"/>
    <property type="match status" value="1"/>
</dbReference>
<dbReference type="STRING" id="765440.A0A0C3EXP1"/>
<evidence type="ECO:0000256" key="2">
    <source>
        <dbReference type="ARBA" id="ARBA00001946"/>
    </source>
</evidence>
<evidence type="ECO:0000259" key="12">
    <source>
        <dbReference type="PROSITE" id="PS51746"/>
    </source>
</evidence>
<protein>
    <recommendedName>
        <fullName evidence="4">protein-serine/threonine phosphatase</fullName>
        <ecNumber evidence="4">3.1.3.16</ecNumber>
    </recommendedName>
</protein>
<name>A0A0C3EXP1_PILCF</name>
<evidence type="ECO:0000256" key="1">
    <source>
        <dbReference type="ARBA" id="ARBA00001936"/>
    </source>
</evidence>
<keyword evidence="14" id="KW-1185">Reference proteome</keyword>
<feature type="domain" description="PPM-type phosphatase" evidence="12">
    <location>
        <begin position="23"/>
        <end position="268"/>
    </location>
</feature>
<dbReference type="InterPro" id="IPR000222">
    <property type="entry name" value="PP2C_BS"/>
</dbReference>
<comment type="cofactor">
    <cofactor evidence="1">
        <name>Mn(2+)</name>
        <dbReference type="ChEBI" id="CHEBI:29035"/>
    </cofactor>
</comment>
<keyword evidence="5" id="KW-0479">Metal-binding</keyword>
<dbReference type="EMBL" id="KN833026">
    <property type="protein sequence ID" value="KIM77295.1"/>
    <property type="molecule type" value="Genomic_DNA"/>
</dbReference>
<proteinExistence type="inferred from homology"/>
<dbReference type="Pfam" id="PF00481">
    <property type="entry name" value="PP2C"/>
    <property type="match status" value="1"/>
</dbReference>
<reference evidence="14" key="2">
    <citation type="submission" date="2015-01" db="EMBL/GenBank/DDBJ databases">
        <title>Evolutionary Origins and Diversification of the Mycorrhizal Mutualists.</title>
        <authorList>
            <consortium name="DOE Joint Genome Institute"/>
            <consortium name="Mycorrhizal Genomics Consortium"/>
            <person name="Kohler A."/>
            <person name="Kuo A."/>
            <person name="Nagy L.G."/>
            <person name="Floudas D."/>
            <person name="Copeland A."/>
            <person name="Barry K.W."/>
            <person name="Cichocki N."/>
            <person name="Veneault-Fourrey C."/>
            <person name="LaButti K."/>
            <person name="Lindquist E.A."/>
            <person name="Lipzen A."/>
            <person name="Lundell T."/>
            <person name="Morin E."/>
            <person name="Murat C."/>
            <person name="Riley R."/>
            <person name="Ohm R."/>
            <person name="Sun H."/>
            <person name="Tunlid A."/>
            <person name="Henrissat B."/>
            <person name="Grigoriev I.V."/>
            <person name="Hibbett D.S."/>
            <person name="Martin F."/>
        </authorList>
    </citation>
    <scope>NUCLEOTIDE SEQUENCE [LARGE SCALE GENOMIC DNA]</scope>
    <source>
        <strain evidence="14">F 1598</strain>
    </source>
</reference>
<dbReference type="EC" id="3.1.3.16" evidence="4"/>
<evidence type="ECO:0000256" key="6">
    <source>
        <dbReference type="ARBA" id="ARBA00022801"/>
    </source>
</evidence>
<evidence type="ECO:0000256" key="9">
    <source>
        <dbReference type="ARBA" id="ARBA00048832"/>
    </source>
</evidence>
<gene>
    <name evidence="13" type="ORF">PILCRDRAFT_622146</name>
</gene>
<dbReference type="Gene3D" id="3.60.40.10">
    <property type="entry name" value="PPM-type phosphatase domain"/>
    <property type="match status" value="1"/>
</dbReference>
<evidence type="ECO:0000256" key="3">
    <source>
        <dbReference type="ARBA" id="ARBA00006702"/>
    </source>
</evidence>
<evidence type="ECO:0000256" key="10">
    <source>
        <dbReference type="RuleBase" id="RU003465"/>
    </source>
</evidence>
<dbReference type="CDD" id="cd00143">
    <property type="entry name" value="PP2Cc"/>
    <property type="match status" value="1"/>
</dbReference>
<dbReference type="InParanoid" id="A0A0C3EXP1"/>
<evidence type="ECO:0000256" key="5">
    <source>
        <dbReference type="ARBA" id="ARBA00022723"/>
    </source>
</evidence>
<dbReference type="PANTHER" id="PTHR13832:SF565">
    <property type="entry name" value="AT28366P-RELATED"/>
    <property type="match status" value="1"/>
</dbReference>
<evidence type="ECO:0000256" key="4">
    <source>
        <dbReference type="ARBA" id="ARBA00013081"/>
    </source>
</evidence>
<comment type="similarity">
    <text evidence="3 10">Belongs to the PP2C family.</text>
</comment>
<evidence type="ECO:0000256" key="11">
    <source>
        <dbReference type="SAM" id="MobiDB-lite"/>
    </source>
</evidence>
<dbReference type="HOGENOM" id="CLU_013173_4_2_1"/>
<dbReference type="PROSITE" id="PS01032">
    <property type="entry name" value="PPM_1"/>
    <property type="match status" value="1"/>
</dbReference>
<dbReference type="FunCoup" id="A0A0C3EXP1">
    <property type="interactions" value="903"/>
</dbReference>
<dbReference type="InterPro" id="IPR036457">
    <property type="entry name" value="PPM-type-like_dom_sf"/>
</dbReference>
<dbReference type="InterPro" id="IPR015655">
    <property type="entry name" value="PP2C"/>
</dbReference>
<dbReference type="PROSITE" id="PS51746">
    <property type="entry name" value="PPM_2"/>
    <property type="match status" value="1"/>
</dbReference>
<feature type="region of interest" description="Disordered" evidence="11">
    <location>
        <begin position="319"/>
        <end position="406"/>
    </location>
</feature>
<reference evidence="13 14" key="1">
    <citation type="submission" date="2014-04" db="EMBL/GenBank/DDBJ databases">
        <authorList>
            <consortium name="DOE Joint Genome Institute"/>
            <person name="Kuo A."/>
            <person name="Tarkka M."/>
            <person name="Buscot F."/>
            <person name="Kohler A."/>
            <person name="Nagy L.G."/>
            <person name="Floudas D."/>
            <person name="Copeland A."/>
            <person name="Barry K.W."/>
            <person name="Cichocki N."/>
            <person name="Veneault-Fourrey C."/>
            <person name="LaButti K."/>
            <person name="Lindquist E.A."/>
            <person name="Lipzen A."/>
            <person name="Lundell T."/>
            <person name="Morin E."/>
            <person name="Murat C."/>
            <person name="Sun H."/>
            <person name="Tunlid A."/>
            <person name="Henrissat B."/>
            <person name="Grigoriev I.V."/>
            <person name="Hibbett D.S."/>
            <person name="Martin F."/>
            <person name="Nordberg H.P."/>
            <person name="Cantor M.N."/>
            <person name="Hua S.X."/>
        </authorList>
    </citation>
    <scope>NUCLEOTIDE SEQUENCE [LARGE SCALE GENOMIC DNA]</scope>
    <source>
        <strain evidence="13 14">F 1598</strain>
    </source>
</reference>
<feature type="compositionally biased region" description="Basic and acidic residues" evidence="11">
    <location>
        <begin position="350"/>
        <end position="362"/>
    </location>
</feature>
<accession>A0A0C3EXP1</accession>
<comment type="cofactor">
    <cofactor evidence="2">
        <name>Mg(2+)</name>
        <dbReference type="ChEBI" id="CHEBI:18420"/>
    </cofactor>
</comment>
<evidence type="ECO:0000256" key="8">
    <source>
        <dbReference type="ARBA" id="ARBA00023211"/>
    </source>
</evidence>
<dbReference type="SMART" id="SM00332">
    <property type="entry name" value="PP2Cc"/>
    <property type="match status" value="1"/>
</dbReference>
<sequence>MGQTLSSPVVDKCTESGSNTKFLYSVSAMHGWRIKMEDAHAAVLSLDGADEQSNAFFAVYDGHGGDTIAKFASKNVHKRLVTEEAYSEKRYEEALKRAFLGTDEDLRANPAYAKDSSGCTAVAALVTNDNKIYVANAGDSRSVISVKGEVKELSSDHKPWDKTEKARIYSAGGYIEHGRVNDNLALSRGLGDFTFKRNTSLTPEKQIITADPDVSVRDITEEDEFLVIACDGIWDCLSSQQVVDFVRLKISEGLSDGTDNMTFLVVAILGGRTKEEWRSWITDRVKGKYGYETPTAPPQLYSEIRLRNFKARQEMQKERAAKEAMEREAARVEKQAPETLKSNVQGSNEGMEREAARVERQAPETLKSNVQGSNEGMDRARTPTILDSDDSAGDLTPKVSAINIDQ</sequence>